<dbReference type="PROSITE" id="PS00073">
    <property type="entry name" value="ACYL_COA_DH_2"/>
    <property type="match status" value="1"/>
</dbReference>
<dbReference type="Pfam" id="PF02771">
    <property type="entry name" value="Acyl-CoA_dh_N"/>
    <property type="match status" value="1"/>
</dbReference>
<dbReference type="Gene3D" id="2.40.110.10">
    <property type="entry name" value="Butyryl-CoA Dehydrogenase, subunit A, domain 2"/>
    <property type="match status" value="1"/>
</dbReference>
<evidence type="ECO:0000259" key="7">
    <source>
        <dbReference type="Pfam" id="PF00441"/>
    </source>
</evidence>
<dbReference type="GO" id="GO:0050660">
    <property type="term" value="F:flavin adenine dinucleotide binding"/>
    <property type="evidence" value="ECO:0007669"/>
    <property type="project" value="InterPro"/>
</dbReference>
<dbReference type="PANTHER" id="PTHR43884:SF12">
    <property type="entry name" value="ISOVALERYL-COA DEHYDROGENASE, MITOCHONDRIAL-RELATED"/>
    <property type="match status" value="1"/>
</dbReference>
<accession>A0AAN7VG57</accession>
<gene>
    <name evidence="10" type="ORF">RI129_006281</name>
</gene>
<evidence type="ECO:0000313" key="10">
    <source>
        <dbReference type="EMBL" id="KAK5644981.1"/>
    </source>
</evidence>
<feature type="domain" description="Acyl-CoA dehydrogenase/oxidase N-terminal" evidence="9">
    <location>
        <begin position="36"/>
        <end position="149"/>
    </location>
</feature>
<evidence type="ECO:0000256" key="1">
    <source>
        <dbReference type="ARBA" id="ARBA00001974"/>
    </source>
</evidence>
<dbReference type="InterPro" id="IPR036250">
    <property type="entry name" value="AcylCo_DH-like_C"/>
</dbReference>
<sequence length="412" mass="45835">MNTLSHALKRIKSFHSLTFRPLSYYPVDDITSGVNEEEIGLRKTMFDLVQKNLAPKAYQIDKENHFEDIREFWRQLGHIGALGITADINYGGSGGGYLDLVIITEEIARGSASVALSYGAHSSMCVDLINRLGTKEQKHKYLPKLCNGEHIGALAMSESEAGSDIFSMKLRADKDGDYYVLNGKKFWITNGPDADVFVVYAKTNLKSEKPQNGISAFLVEKAFGGLSAGTKLEKLGMRGSHTSELVFENCRIPKENLLGEENKGVRLLMSGIQFERLCLGSVPLGIMQACCDVAFKYAHERKQFNTRIAEFQMIQSKLADMHMVTAACRSYLYNTARACDRNHVNSKDCAGVIVYLSERATKMALDAIQILGGNGYINDYPTGRLLRDANLCVIGNEVRRLIIARNLNKEYS</sequence>
<dbReference type="InterPro" id="IPR006089">
    <property type="entry name" value="Acyl-CoA_DH_CS"/>
</dbReference>
<keyword evidence="4 6" id="KW-0274">FAD</keyword>
<dbReference type="InterPro" id="IPR046373">
    <property type="entry name" value="Acyl-CoA_Oxase/DH_mid-dom_sf"/>
</dbReference>
<evidence type="ECO:0008006" key="12">
    <source>
        <dbReference type="Google" id="ProtNLM"/>
    </source>
</evidence>
<dbReference type="FunFam" id="2.40.110.10:FF:000001">
    <property type="entry name" value="Acyl-CoA dehydrogenase, mitochondrial"/>
    <property type="match status" value="1"/>
</dbReference>
<dbReference type="SUPFAM" id="SSF56645">
    <property type="entry name" value="Acyl-CoA dehydrogenase NM domain-like"/>
    <property type="match status" value="1"/>
</dbReference>
<reference evidence="10 11" key="1">
    <citation type="journal article" date="2024" name="Insects">
        <title>An Improved Chromosome-Level Genome Assembly of the Firefly Pyrocoelia pectoralis.</title>
        <authorList>
            <person name="Fu X."/>
            <person name="Meyer-Rochow V.B."/>
            <person name="Ballantyne L."/>
            <person name="Zhu X."/>
        </authorList>
    </citation>
    <scope>NUCLEOTIDE SEQUENCE [LARGE SCALE GENOMIC DNA]</scope>
    <source>
        <strain evidence="10">XCY_ONT2</strain>
    </source>
</reference>
<dbReference type="Pfam" id="PF00441">
    <property type="entry name" value="Acyl-CoA_dh_1"/>
    <property type="match status" value="1"/>
</dbReference>
<feature type="domain" description="Acyl-CoA oxidase/dehydrogenase middle" evidence="8">
    <location>
        <begin position="153"/>
        <end position="250"/>
    </location>
</feature>
<dbReference type="Proteomes" id="UP001329430">
    <property type="component" value="Chromosome 4"/>
</dbReference>
<dbReference type="Gene3D" id="1.20.140.10">
    <property type="entry name" value="Butyryl-CoA Dehydrogenase, subunit A, domain 3"/>
    <property type="match status" value="1"/>
</dbReference>
<comment type="cofactor">
    <cofactor evidence="1 6">
        <name>FAD</name>
        <dbReference type="ChEBI" id="CHEBI:57692"/>
    </cofactor>
</comment>
<dbReference type="GO" id="GO:0005739">
    <property type="term" value="C:mitochondrion"/>
    <property type="evidence" value="ECO:0007669"/>
    <property type="project" value="TreeGrafter"/>
</dbReference>
<dbReference type="InterPro" id="IPR013786">
    <property type="entry name" value="AcylCoA_DH/ox_N"/>
</dbReference>
<dbReference type="Gene3D" id="1.10.540.10">
    <property type="entry name" value="Acyl-CoA dehydrogenase/oxidase, N-terminal domain"/>
    <property type="match status" value="1"/>
</dbReference>
<evidence type="ECO:0000256" key="5">
    <source>
        <dbReference type="ARBA" id="ARBA00023002"/>
    </source>
</evidence>
<dbReference type="PANTHER" id="PTHR43884">
    <property type="entry name" value="ACYL-COA DEHYDROGENASE"/>
    <property type="match status" value="1"/>
</dbReference>
<dbReference type="GO" id="GO:0008470">
    <property type="term" value="F:3-methylbutanoyl-CoA dehydrogenase activity"/>
    <property type="evidence" value="ECO:0007669"/>
    <property type="project" value="TreeGrafter"/>
</dbReference>
<dbReference type="SUPFAM" id="SSF47203">
    <property type="entry name" value="Acyl-CoA dehydrogenase C-terminal domain-like"/>
    <property type="match status" value="1"/>
</dbReference>
<dbReference type="FunFam" id="1.10.540.10:FF:000007">
    <property type="entry name" value="Isovaleryl-CoA dehydrogenase, mitochondrial"/>
    <property type="match status" value="1"/>
</dbReference>
<dbReference type="PROSITE" id="PS00072">
    <property type="entry name" value="ACYL_COA_DH_1"/>
    <property type="match status" value="1"/>
</dbReference>
<organism evidence="10 11">
    <name type="scientific">Pyrocoelia pectoralis</name>
    <dbReference type="NCBI Taxonomy" id="417401"/>
    <lineage>
        <taxon>Eukaryota</taxon>
        <taxon>Metazoa</taxon>
        <taxon>Ecdysozoa</taxon>
        <taxon>Arthropoda</taxon>
        <taxon>Hexapoda</taxon>
        <taxon>Insecta</taxon>
        <taxon>Pterygota</taxon>
        <taxon>Neoptera</taxon>
        <taxon>Endopterygota</taxon>
        <taxon>Coleoptera</taxon>
        <taxon>Polyphaga</taxon>
        <taxon>Elateriformia</taxon>
        <taxon>Elateroidea</taxon>
        <taxon>Lampyridae</taxon>
        <taxon>Lampyrinae</taxon>
        <taxon>Pyrocoelia</taxon>
    </lineage>
</organism>
<evidence type="ECO:0000256" key="6">
    <source>
        <dbReference type="RuleBase" id="RU362125"/>
    </source>
</evidence>
<evidence type="ECO:0000256" key="4">
    <source>
        <dbReference type="ARBA" id="ARBA00022827"/>
    </source>
</evidence>
<dbReference type="GO" id="GO:0006552">
    <property type="term" value="P:L-leucine catabolic process"/>
    <property type="evidence" value="ECO:0007669"/>
    <property type="project" value="TreeGrafter"/>
</dbReference>
<dbReference type="InterPro" id="IPR009075">
    <property type="entry name" value="AcylCo_DH/oxidase_C"/>
</dbReference>
<feature type="domain" description="Acyl-CoA dehydrogenase/oxidase C-terminal" evidence="7">
    <location>
        <begin position="262"/>
        <end position="407"/>
    </location>
</feature>
<evidence type="ECO:0000259" key="9">
    <source>
        <dbReference type="Pfam" id="PF02771"/>
    </source>
</evidence>
<evidence type="ECO:0000256" key="2">
    <source>
        <dbReference type="ARBA" id="ARBA00009347"/>
    </source>
</evidence>
<dbReference type="InterPro" id="IPR037069">
    <property type="entry name" value="AcylCoA_DH/ox_N_sf"/>
</dbReference>
<comment type="caution">
    <text evidence="10">The sequence shown here is derived from an EMBL/GenBank/DDBJ whole genome shotgun (WGS) entry which is preliminary data.</text>
</comment>
<protein>
    <recommendedName>
        <fullName evidence="12">Isovaleryl-CoA dehydrogenase</fullName>
    </recommendedName>
</protein>
<keyword evidence="3 6" id="KW-0285">Flavoprotein</keyword>
<dbReference type="InterPro" id="IPR009100">
    <property type="entry name" value="AcylCoA_DH/oxidase_NM_dom_sf"/>
</dbReference>
<dbReference type="AlphaFoldDB" id="A0AAN7VG57"/>
<dbReference type="Pfam" id="PF02770">
    <property type="entry name" value="Acyl-CoA_dh_M"/>
    <property type="match status" value="1"/>
</dbReference>
<evidence type="ECO:0000259" key="8">
    <source>
        <dbReference type="Pfam" id="PF02770"/>
    </source>
</evidence>
<name>A0AAN7VG57_9COLE</name>
<comment type="similarity">
    <text evidence="2 6">Belongs to the acyl-CoA dehydrogenase family.</text>
</comment>
<keyword evidence="5 6" id="KW-0560">Oxidoreductase</keyword>
<evidence type="ECO:0000313" key="11">
    <source>
        <dbReference type="Proteomes" id="UP001329430"/>
    </source>
</evidence>
<dbReference type="InterPro" id="IPR006091">
    <property type="entry name" value="Acyl-CoA_Oxase/DH_mid-dom"/>
</dbReference>
<proteinExistence type="inferred from homology"/>
<dbReference type="EMBL" id="JAVRBK010000004">
    <property type="protein sequence ID" value="KAK5644981.1"/>
    <property type="molecule type" value="Genomic_DNA"/>
</dbReference>
<keyword evidence="11" id="KW-1185">Reference proteome</keyword>
<evidence type="ECO:0000256" key="3">
    <source>
        <dbReference type="ARBA" id="ARBA00022630"/>
    </source>
</evidence>